<feature type="transmembrane region" description="Helical" evidence="1">
    <location>
        <begin position="7"/>
        <end position="25"/>
    </location>
</feature>
<feature type="domain" description="NodB homology" evidence="2">
    <location>
        <begin position="49"/>
        <end position="230"/>
    </location>
</feature>
<keyword evidence="1" id="KW-1133">Transmembrane helix</keyword>
<dbReference type="SUPFAM" id="SSF88713">
    <property type="entry name" value="Glycoside hydrolase/deacetylase"/>
    <property type="match status" value="1"/>
</dbReference>
<comment type="caution">
    <text evidence="3">The sequence shown here is derived from an EMBL/GenBank/DDBJ whole genome shotgun (WGS) entry which is preliminary data.</text>
</comment>
<dbReference type="CDD" id="cd10917">
    <property type="entry name" value="CE4_NodB_like_6s_7s"/>
    <property type="match status" value="1"/>
</dbReference>
<accession>A0ABS7ANP9</accession>
<reference evidence="3 4" key="1">
    <citation type="submission" date="2021-07" db="EMBL/GenBank/DDBJ databases">
        <title>Clostridium weizhouense sp. nov., an anaerobic bacterium isolated from activated sludge of Petroleum wastewater.</title>
        <authorList>
            <person name="Li Q."/>
        </authorList>
    </citation>
    <scope>NUCLEOTIDE SEQUENCE [LARGE SCALE GENOMIC DNA]</scope>
    <source>
        <strain evidence="3 4">YB-6</strain>
    </source>
</reference>
<dbReference type="InterPro" id="IPR002509">
    <property type="entry name" value="NODB_dom"/>
</dbReference>
<gene>
    <name evidence="3" type="ORF">KYD98_08020</name>
</gene>
<evidence type="ECO:0000256" key="1">
    <source>
        <dbReference type="SAM" id="Phobius"/>
    </source>
</evidence>
<dbReference type="PROSITE" id="PS51677">
    <property type="entry name" value="NODB"/>
    <property type="match status" value="1"/>
</dbReference>
<protein>
    <submittedName>
        <fullName evidence="3">Polysaccharide deacetylase family protein</fullName>
    </submittedName>
</protein>
<dbReference type="RefSeq" id="WP_219779095.1">
    <property type="nucleotide sequence ID" value="NZ_JAHXPT010000005.1"/>
</dbReference>
<dbReference type="EMBL" id="JAHXPT010000005">
    <property type="protein sequence ID" value="MBW6410036.1"/>
    <property type="molecule type" value="Genomic_DNA"/>
</dbReference>
<evidence type="ECO:0000259" key="2">
    <source>
        <dbReference type="PROSITE" id="PS51677"/>
    </source>
</evidence>
<name>A0ABS7ANP9_9CLOT</name>
<dbReference type="PANTHER" id="PTHR10587:SF128">
    <property type="entry name" value="POLYSACCHARIDE DEACETYLASE PDAB-RELATED"/>
    <property type="match status" value="1"/>
</dbReference>
<dbReference type="PANTHER" id="PTHR10587">
    <property type="entry name" value="GLYCOSYL TRANSFERASE-RELATED"/>
    <property type="match status" value="1"/>
</dbReference>
<keyword evidence="4" id="KW-1185">Reference proteome</keyword>
<keyword evidence="1" id="KW-0812">Transmembrane</keyword>
<organism evidence="3 4">
    <name type="scientific">Clostridium weizhouense</name>
    <dbReference type="NCBI Taxonomy" id="2859781"/>
    <lineage>
        <taxon>Bacteria</taxon>
        <taxon>Bacillati</taxon>
        <taxon>Bacillota</taxon>
        <taxon>Clostridia</taxon>
        <taxon>Eubacteriales</taxon>
        <taxon>Clostridiaceae</taxon>
        <taxon>Clostridium</taxon>
    </lineage>
</organism>
<dbReference type="Proteomes" id="UP001519921">
    <property type="component" value="Unassembled WGS sequence"/>
</dbReference>
<dbReference type="InterPro" id="IPR050248">
    <property type="entry name" value="Polysacc_deacetylase_ArnD"/>
</dbReference>
<dbReference type="Gene3D" id="3.20.20.370">
    <property type="entry name" value="Glycoside hydrolase/deacetylase"/>
    <property type="match status" value="1"/>
</dbReference>
<dbReference type="InterPro" id="IPR011330">
    <property type="entry name" value="Glyco_hydro/deAcase_b/a-brl"/>
</dbReference>
<proteinExistence type="predicted"/>
<sequence>MKWRKYRIFLDLVLIICLMLMSFSINQNIQTTSGKIEDNPIYSVKCEDKSIGLTFDINWAEKDNLQSILKILDKYNVKGTFFIMGGWVNYSSENVEKLKSIKEGGHEIGSHSYKHPNFSKISESRIEEELKKTDEIIEKYIGEKPKLFRFPSGDYNKQSLKKVKSLGYIPIQWNVDSVDWKELGQEVEYKRVMKGVTPGSILLFHNNAKYTPANLERIINELKVQEYKFKTVGELIYFEDYYIDENGIQHKNNNKD</sequence>
<evidence type="ECO:0000313" key="3">
    <source>
        <dbReference type="EMBL" id="MBW6410036.1"/>
    </source>
</evidence>
<dbReference type="Pfam" id="PF01522">
    <property type="entry name" value="Polysacc_deac_1"/>
    <property type="match status" value="1"/>
</dbReference>
<evidence type="ECO:0000313" key="4">
    <source>
        <dbReference type="Proteomes" id="UP001519921"/>
    </source>
</evidence>
<keyword evidence="1" id="KW-0472">Membrane</keyword>